<dbReference type="AlphaFoldDB" id="A0A381NAA0"/>
<dbReference type="PIRSF" id="PIRSF006305">
    <property type="entry name" value="Maf"/>
    <property type="match status" value="1"/>
</dbReference>
<comment type="cofactor">
    <cofactor evidence="1">
        <name>a divalent metal cation</name>
        <dbReference type="ChEBI" id="CHEBI:60240"/>
    </cofactor>
</comment>
<dbReference type="GO" id="GO:0047429">
    <property type="term" value="F:nucleoside triphosphate diphosphatase activity"/>
    <property type="evidence" value="ECO:0007669"/>
    <property type="project" value="InterPro"/>
</dbReference>
<evidence type="ECO:0008006" key="4">
    <source>
        <dbReference type="Google" id="ProtNLM"/>
    </source>
</evidence>
<sequence length="197" mass="21060">MMRLILASNSPRRLDILHQLGLNPVVQSPAVDEAYMPGESPATHVERLARAKAEVVSETEPDALVIGGDTVVVSENRLLGKPEDEGAAVEMLLSLAGREHQVLTGLAISGHDGTVSAVSSAEVRFRNFTEAEARRYVVSGEPMDKAGAYAIQGLGAALVAGIVGDYYTVVGFPVSTFLDLLSRFGWRYEFGSLSQTN</sequence>
<dbReference type="PANTHER" id="PTHR43213:SF5">
    <property type="entry name" value="BIFUNCTIONAL DTTP_UTP PYROPHOSPHATASE_METHYLTRANSFERASE PROTEIN-RELATED"/>
    <property type="match status" value="1"/>
</dbReference>
<dbReference type="EMBL" id="UINC01000222">
    <property type="protein sequence ID" value="SUZ51427.1"/>
    <property type="molecule type" value="Genomic_DNA"/>
</dbReference>
<dbReference type="InterPro" id="IPR029001">
    <property type="entry name" value="ITPase-like_fam"/>
</dbReference>
<proteinExistence type="inferred from homology"/>
<dbReference type="NCBIfam" id="TIGR00172">
    <property type="entry name" value="maf"/>
    <property type="match status" value="1"/>
</dbReference>
<dbReference type="Pfam" id="PF02545">
    <property type="entry name" value="Maf"/>
    <property type="match status" value="1"/>
</dbReference>
<dbReference type="InterPro" id="IPR003697">
    <property type="entry name" value="Maf-like"/>
</dbReference>
<dbReference type="PANTHER" id="PTHR43213">
    <property type="entry name" value="BIFUNCTIONAL DTTP/UTP PYROPHOSPHATASE/METHYLTRANSFERASE PROTEIN-RELATED"/>
    <property type="match status" value="1"/>
</dbReference>
<dbReference type="SUPFAM" id="SSF52972">
    <property type="entry name" value="ITPase-like"/>
    <property type="match status" value="1"/>
</dbReference>
<name>A0A381NAA0_9ZZZZ</name>
<evidence type="ECO:0000313" key="3">
    <source>
        <dbReference type="EMBL" id="SUZ51427.1"/>
    </source>
</evidence>
<organism evidence="3">
    <name type="scientific">marine metagenome</name>
    <dbReference type="NCBI Taxonomy" id="408172"/>
    <lineage>
        <taxon>unclassified sequences</taxon>
        <taxon>metagenomes</taxon>
        <taxon>ecological metagenomes</taxon>
    </lineage>
</organism>
<evidence type="ECO:0000256" key="1">
    <source>
        <dbReference type="ARBA" id="ARBA00001968"/>
    </source>
</evidence>
<dbReference type="HAMAP" id="MF_00528">
    <property type="entry name" value="Maf"/>
    <property type="match status" value="1"/>
</dbReference>
<accession>A0A381NAA0</accession>
<keyword evidence="2" id="KW-0378">Hydrolase</keyword>
<reference evidence="3" key="1">
    <citation type="submission" date="2018-05" db="EMBL/GenBank/DDBJ databases">
        <authorList>
            <person name="Lanie J.A."/>
            <person name="Ng W.-L."/>
            <person name="Kazmierczak K.M."/>
            <person name="Andrzejewski T.M."/>
            <person name="Davidsen T.M."/>
            <person name="Wayne K.J."/>
            <person name="Tettelin H."/>
            <person name="Glass J.I."/>
            <person name="Rusch D."/>
            <person name="Podicherti R."/>
            <person name="Tsui H.-C.T."/>
            <person name="Winkler M.E."/>
        </authorList>
    </citation>
    <scope>NUCLEOTIDE SEQUENCE</scope>
</reference>
<protein>
    <recommendedName>
        <fullName evidence="4">Septum formation protein Maf</fullName>
    </recommendedName>
</protein>
<dbReference type="Gene3D" id="3.90.950.10">
    <property type="match status" value="1"/>
</dbReference>
<gene>
    <name evidence="3" type="ORF">METZ01_LOCUS4281</name>
</gene>
<dbReference type="CDD" id="cd00555">
    <property type="entry name" value="Maf"/>
    <property type="match status" value="1"/>
</dbReference>
<evidence type="ECO:0000256" key="2">
    <source>
        <dbReference type="ARBA" id="ARBA00022801"/>
    </source>
</evidence>